<keyword evidence="1" id="KW-0812">Transmembrane</keyword>
<evidence type="ECO:0000313" key="2">
    <source>
        <dbReference type="EMBL" id="DAD73271.1"/>
    </source>
</evidence>
<feature type="transmembrane region" description="Helical" evidence="1">
    <location>
        <begin position="12"/>
        <end position="29"/>
    </location>
</feature>
<organism evidence="2">
    <name type="scientific">Siphoviridae sp. ctxBC2</name>
    <dbReference type="NCBI Taxonomy" id="2826518"/>
    <lineage>
        <taxon>Viruses</taxon>
        <taxon>Duplodnaviria</taxon>
        <taxon>Heunggongvirae</taxon>
        <taxon>Uroviricota</taxon>
        <taxon>Caudoviricetes</taxon>
    </lineage>
</organism>
<protein>
    <submittedName>
        <fullName evidence="2">Uncharacterized protein</fullName>
    </submittedName>
</protein>
<name>A0A8S5LTX6_9CAUD</name>
<proteinExistence type="predicted"/>
<reference evidence="2" key="1">
    <citation type="journal article" date="2021" name="Proc. Natl. Acad. Sci. U.S.A.">
        <title>A Catalog of Tens of Thousands of Viruses from Human Metagenomes Reveals Hidden Associations with Chronic Diseases.</title>
        <authorList>
            <person name="Tisza M.J."/>
            <person name="Buck C.B."/>
        </authorList>
    </citation>
    <scope>NUCLEOTIDE SEQUENCE</scope>
    <source>
        <strain evidence="2">CtxBC2</strain>
    </source>
</reference>
<evidence type="ECO:0000256" key="1">
    <source>
        <dbReference type="SAM" id="Phobius"/>
    </source>
</evidence>
<keyword evidence="1" id="KW-1133">Transmembrane helix</keyword>
<accession>A0A8S5LTX6</accession>
<keyword evidence="1" id="KW-0472">Membrane</keyword>
<dbReference type="EMBL" id="BK014733">
    <property type="protein sequence ID" value="DAD73271.1"/>
    <property type="molecule type" value="Genomic_DNA"/>
</dbReference>
<sequence length="37" mass="4241">MCTRKCRNNGAFGVYLLAASFTSVFFRTSKMQLIHIK</sequence>